<keyword evidence="3 4" id="KW-0472">Membrane</keyword>
<dbReference type="OrthoDB" id="5317164at2"/>
<keyword evidence="1 4" id="KW-0812">Transmembrane</keyword>
<evidence type="ECO:0000313" key="6">
    <source>
        <dbReference type="EMBL" id="SAL40971.1"/>
    </source>
</evidence>
<feature type="transmembrane region" description="Helical" evidence="4">
    <location>
        <begin position="154"/>
        <end position="179"/>
    </location>
</feature>
<dbReference type="InterPro" id="IPR036259">
    <property type="entry name" value="MFS_trans_sf"/>
</dbReference>
<name>A0A158HAE0_CABSO</name>
<evidence type="ECO:0000256" key="3">
    <source>
        <dbReference type="ARBA" id="ARBA00023136"/>
    </source>
</evidence>
<dbReference type="EMBL" id="FCOC02000015">
    <property type="protein sequence ID" value="SAL40971.1"/>
    <property type="molecule type" value="Genomic_DNA"/>
</dbReference>
<protein>
    <submittedName>
        <fullName evidence="6">Major facilitator transporter</fullName>
    </submittedName>
</protein>
<dbReference type="PROSITE" id="PS50850">
    <property type="entry name" value="MFS"/>
    <property type="match status" value="1"/>
</dbReference>
<feature type="transmembrane region" description="Helical" evidence="4">
    <location>
        <begin position="267"/>
        <end position="284"/>
    </location>
</feature>
<dbReference type="PANTHER" id="PTHR23523:SF2">
    <property type="entry name" value="2-NITROIMIDAZOLE TRANSPORTER"/>
    <property type="match status" value="1"/>
</dbReference>
<feature type="transmembrane region" description="Helical" evidence="4">
    <location>
        <begin position="120"/>
        <end position="142"/>
    </location>
</feature>
<evidence type="ECO:0000256" key="1">
    <source>
        <dbReference type="ARBA" id="ARBA00022692"/>
    </source>
</evidence>
<organism evidence="6 7">
    <name type="scientific">Caballeronia sordidicola</name>
    <name type="common">Burkholderia sordidicola</name>
    <dbReference type="NCBI Taxonomy" id="196367"/>
    <lineage>
        <taxon>Bacteria</taxon>
        <taxon>Pseudomonadati</taxon>
        <taxon>Pseudomonadota</taxon>
        <taxon>Betaproteobacteria</taxon>
        <taxon>Burkholderiales</taxon>
        <taxon>Burkholderiaceae</taxon>
        <taxon>Caballeronia</taxon>
    </lineage>
</organism>
<dbReference type="Gene3D" id="1.20.1250.20">
    <property type="entry name" value="MFS general substrate transporter like domains"/>
    <property type="match status" value="1"/>
</dbReference>
<dbReference type="InterPro" id="IPR052524">
    <property type="entry name" value="MFS_Cyanate_Porter"/>
</dbReference>
<dbReference type="Pfam" id="PF07690">
    <property type="entry name" value="MFS_1"/>
    <property type="match status" value="1"/>
</dbReference>
<dbReference type="PANTHER" id="PTHR23523">
    <property type="match status" value="1"/>
</dbReference>
<evidence type="ECO:0000256" key="2">
    <source>
        <dbReference type="ARBA" id="ARBA00022989"/>
    </source>
</evidence>
<accession>A0A158HAE0</accession>
<feature type="domain" description="Major facilitator superfamily (MFS) profile" evidence="5">
    <location>
        <begin position="27"/>
        <end position="408"/>
    </location>
</feature>
<feature type="transmembrane region" description="Helical" evidence="4">
    <location>
        <begin position="224"/>
        <end position="247"/>
    </location>
</feature>
<dbReference type="Proteomes" id="UP000054893">
    <property type="component" value="Unassembled WGS sequence"/>
</dbReference>
<keyword evidence="2 4" id="KW-1133">Transmembrane helix</keyword>
<feature type="transmembrane region" description="Helical" evidence="4">
    <location>
        <begin position="320"/>
        <end position="340"/>
    </location>
</feature>
<dbReference type="InterPro" id="IPR020846">
    <property type="entry name" value="MFS_dom"/>
</dbReference>
<dbReference type="GO" id="GO:0022857">
    <property type="term" value="F:transmembrane transporter activity"/>
    <property type="evidence" value="ECO:0007669"/>
    <property type="project" value="InterPro"/>
</dbReference>
<feature type="transmembrane region" description="Helical" evidence="4">
    <location>
        <begin position="352"/>
        <end position="372"/>
    </location>
</feature>
<dbReference type="InterPro" id="IPR011701">
    <property type="entry name" value="MFS"/>
</dbReference>
<evidence type="ECO:0000256" key="4">
    <source>
        <dbReference type="SAM" id="Phobius"/>
    </source>
</evidence>
<feature type="transmembrane region" description="Helical" evidence="4">
    <location>
        <begin position="384"/>
        <end position="403"/>
    </location>
</feature>
<feature type="transmembrane region" description="Helical" evidence="4">
    <location>
        <begin position="185"/>
        <end position="203"/>
    </location>
</feature>
<dbReference type="AlphaFoldDB" id="A0A158HAE0"/>
<proteinExistence type="predicted"/>
<dbReference type="CDD" id="cd17409">
    <property type="entry name" value="MFS_NIMT_like"/>
    <property type="match status" value="1"/>
</dbReference>
<evidence type="ECO:0000259" key="5">
    <source>
        <dbReference type="PROSITE" id="PS50850"/>
    </source>
</evidence>
<reference evidence="6 7" key="1">
    <citation type="submission" date="2016-01" db="EMBL/GenBank/DDBJ databases">
        <authorList>
            <person name="Oliw E.H."/>
        </authorList>
    </citation>
    <scope>NUCLEOTIDE SEQUENCE [LARGE SCALE GENOMIC DNA]</scope>
    <source>
        <strain evidence="6">LMG 22029</strain>
    </source>
</reference>
<evidence type="ECO:0000313" key="7">
    <source>
        <dbReference type="Proteomes" id="UP000054893"/>
    </source>
</evidence>
<feature type="transmembrane region" description="Helical" evidence="4">
    <location>
        <begin position="29"/>
        <end position="47"/>
    </location>
</feature>
<feature type="transmembrane region" description="Helical" evidence="4">
    <location>
        <begin position="98"/>
        <end position="114"/>
    </location>
</feature>
<feature type="transmembrane region" description="Helical" evidence="4">
    <location>
        <begin position="67"/>
        <end position="86"/>
    </location>
</feature>
<sequence length="422" mass="43600">MVSLKACQSRIELIVKSQSSPLPSAARPALLIFGILLIAANLRAPFTGVAPLLGMIRANAGMTATEAGMLITLPLLAFAIVSPFAAGVAREYGLERSLFAALVLIGAGIALRSAGAVWCLYLGTAIIGGGIALGNVLLPSLLKRDFPDKTVTLTSAYALTMGVGAAIASVIAIPLAHLFNSEWRLVIGVLIVLPVVAALIWLPQLRNRTSPAKDTATPPHGGEVWRSALAWQVTLFLGLNSFVYYVAVSWLPAILHDAGFSSDKAGSLHGVLQLATAVPGLLLLPIVRKMKDQRMAAFIASIISMVGLFGLLLVPALAMLWIIFFGLGAGAAIILGLAFVSLRASSSHQAAALSGMSQCVGYLLAAAGPPLVGRLHDASGNWTAALAICAALCLVMALLGLLAGRAMHISSASIGRATAKAI</sequence>
<dbReference type="SUPFAM" id="SSF103473">
    <property type="entry name" value="MFS general substrate transporter"/>
    <property type="match status" value="1"/>
</dbReference>
<feature type="transmembrane region" description="Helical" evidence="4">
    <location>
        <begin position="296"/>
        <end position="314"/>
    </location>
</feature>
<gene>
    <name evidence="6" type="ORF">AWB64_04353</name>
</gene>